<name>A0A6A4GSY4_9AGAR</name>
<accession>A0A6A4GSY4</accession>
<keyword evidence="2" id="KW-1185">Reference proteome</keyword>
<dbReference type="OrthoDB" id="3186724at2759"/>
<feature type="non-terminal residue" evidence="1">
    <location>
        <position position="137"/>
    </location>
</feature>
<dbReference type="AlphaFoldDB" id="A0A6A4GSY4"/>
<evidence type="ECO:0000313" key="1">
    <source>
        <dbReference type="EMBL" id="KAE9388295.1"/>
    </source>
</evidence>
<feature type="non-terminal residue" evidence="1">
    <location>
        <position position="1"/>
    </location>
</feature>
<sequence>AVWTDADIHAFLDYLVANKARAGDGGNFPGAVYTEAAIEVNKALTEGAEKRVDSCKNKHTKYLHPTFKICNTIDHASGIGGFDTALGGHVTPKTEMMWLDLVSKHPKCEPYKNKGWAIWPKMKEILGSPPPQGLQVY</sequence>
<gene>
    <name evidence="1" type="ORF">BT96DRAFT_755539</name>
</gene>
<dbReference type="Proteomes" id="UP000799118">
    <property type="component" value="Unassembled WGS sequence"/>
</dbReference>
<protein>
    <recommendedName>
        <fullName evidence="3">Myb/SANT-like domain-containing protein</fullName>
    </recommendedName>
</protein>
<evidence type="ECO:0008006" key="3">
    <source>
        <dbReference type="Google" id="ProtNLM"/>
    </source>
</evidence>
<reference evidence="1" key="1">
    <citation type="journal article" date="2019" name="Environ. Microbiol.">
        <title>Fungal ecological strategies reflected in gene transcription - a case study of two litter decomposers.</title>
        <authorList>
            <person name="Barbi F."/>
            <person name="Kohler A."/>
            <person name="Barry K."/>
            <person name="Baskaran P."/>
            <person name="Daum C."/>
            <person name="Fauchery L."/>
            <person name="Ihrmark K."/>
            <person name="Kuo A."/>
            <person name="LaButti K."/>
            <person name="Lipzen A."/>
            <person name="Morin E."/>
            <person name="Grigoriev I.V."/>
            <person name="Henrissat B."/>
            <person name="Lindahl B."/>
            <person name="Martin F."/>
        </authorList>
    </citation>
    <scope>NUCLEOTIDE SEQUENCE</scope>
    <source>
        <strain evidence="1">JB14</strain>
    </source>
</reference>
<proteinExistence type="predicted"/>
<organism evidence="1 2">
    <name type="scientific">Gymnopus androsaceus JB14</name>
    <dbReference type="NCBI Taxonomy" id="1447944"/>
    <lineage>
        <taxon>Eukaryota</taxon>
        <taxon>Fungi</taxon>
        <taxon>Dikarya</taxon>
        <taxon>Basidiomycota</taxon>
        <taxon>Agaricomycotina</taxon>
        <taxon>Agaricomycetes</taxon>
        <taxon>Agaricomycetidae</taxon>
        <taxon>Agaricales</taxon>
        <taxon>Marasmiineae</taxon>
        <taxon>Omphalotaceae</taxon>
        <taxon>Gymnopus</taxon>
    </lineage>
</organism>
<evidence type="ECO:0000313" key="2">
    <source>
        <dbReference type="Proteomes" id="UP000799118"/>
    </source>
</evidence>
<dbReference type="EMBL" id="ML769751">
    <property type="protein sequence ID" value="KAE9388295.1"/>
    <property type="molecule type" value="Genomic_DNA"/>
</dbReference>